<keyword evidence="3" id="KW-1185">Reference proteome</keyword>
<organism evidence="2 3">
    <name type="scientific">Pseudomonas phage M5.1</name>
    <dbReference type="NCBI Taxonomy" id="2873460"/>
    <lineage>
        <taxon>Viruses</taxon>
        <taxon>Duplodnaviria</taxon>
        <taxon>Heunggongvirae</taxon>
        <taxon>Uroviricota</taxon>
        <taxon>Caudoviricetes</taxon>
        <taxon>Vandenendeviridae</taxon>
        <taxon>Gorskivirinae</taxon>
        <taxon>Kremarvirus</taxon>
        <taxon>Kremarvirus M51</taxon>
    </lineage>
</organism>
<keyword evidence="1" id="KW-1133">Transmembrane helix</keyword>
<keyword evidence="1" id="KW-0812">Transmembrane</keyword>
<evidence type="ECO:0000256" key="1">
    <source>
        <dbReference type="SAM" id="Phobius"/>
    </source>
</evidence>
<keyword evidence="1" id="KW-0472">Membrane</keyword>
<dbReference type="Proteomes" id="UP000828412">
    <property type="component" value="Segment"/>
</dbReference>
<evidence type="ECO:0000313" key="3">
    <source>
        <dbReference type="Proteomes" id="UP000828412"/>
    </source>
</evidence>
<accession>A0AAE9BP78</accession>
<dbReference type="RefSeq" id="YP_010766573.1">
    <property type="nucleotide sequence ID" value="NC_073680.1"/>
</dbReference>
<dbReference type="KEGG" id="vg:80266252"/>
<proteinExistence type="predicted"/>
<reference evidence="2 3" key="1">
    <citation type="submission" date="2021-08" db="EMBL/GenBank/DDBJ databases">
        <authorList>
            <person name="DeCurzio J.M.K."/>
            <person name="Krukonis G.P."/>
            <person name="Delesalle V.A."/>
        </authorList>
    </citation>
    <scope>NUCLEOTIDE SEQUENCE [LARGE SCALE GENOMIC DNA]</scope>
</reference>
<name>A0AAE9BP78_9CAUD</name>
<protein>
    <submittedName>
        <fullName evidence="2">Uncharacterized protein</fullName>
    </submittedName>
</protein>
<dbReference type="GeneID" id="80266252"/>
<sequence>MIDAALSFLATYWSVIAVAYGIVYITYVFYYLYSIRFKEVRRVTKHDFSEACGEAVFGPFILPCRIIGDALSTVKVSILAMVNIGLPPETPKAPYSVKGSNE</sequence>
<dbReference type="EMBL" id="MZ826350">
    <property type="protein sequence ID" value="UAV89622.1"/>
    <property type="molecule type" value="Genomic_DNA"/>
</dbReference>
<gene>
    <name evidence="2" type="primary">21</name>
    <name evidence="2" type="ORF">M51_21</name>
</gene>
<feature type="transmembrane region" description="Helical" evidence="1">
    <location>
        <begin position="12"/>
        <end position="33"/>
    </location>
</feature>
<evidence type="ECO:0000313" key="2">
    <source>
        <dbReference type="EMBL" id="UAV89622.1"/>
    </source>
</evidence>